<keyword evidence="3" id="KW-1185">Reference proteome</keyword>
<sequence>MVFGSLLFDMKIAIILLAVFVAAIAASDSSTESDLSQKDEKALQEELATLNKWKDIAQKRIENARNYIELGTAVRAMEGIKESIEKVEQALKRFTNPSKST</sequence>
<dbReference type="EMBL" id="AP028920">
    <property type="protein sequence ID" value="BET01169.1"/>
    <property type="molecule type" value="Genomic_DNA"/>
</dbReference>
<organism evidence="2 3">
    <name type="scientific">Nesidiocoris tenuis</name>
    <dbReference type="NCBI Taxonomy" id="355587"/>
    <lineage>
        <taxon>Eukaryota</taxon>
        <taxon>Metazoa</taxon>
        <taxon>Ecdysozoa</taxon>
        <taxon>Arthropoda</taxon>
        <taxon>Hexapoda</taxon>
        <taxon>Insecta</taxon>
        <taxon>Pterygota</taxon>
        <taxon>Neoptera</taxon>
        <taxon>Paraneoptera</taxon>
        <taxon>Hemiptera</taxon>
        <taxon>Heteroptera</taxon>
        <taxon>Panheteroptera</taxon>
        <taxon>Cimicomorpha</taxon>
        <taxon>Miridae</taxon>
        <taxon>Dicyphina</taxon>
        <taxon>Nesidiocoris</taxon>
    </lineage>
</organism>
<evidence type="ECO:0000313" key="2">
    <source>
        <dbReference type="EMBL" id="BET01169.1"/>
    </source>
</evidence>
<proteinExistence type="predicted"/>
<evidence type="ECO:0000313" key="3">
    <source>
        <dbReference type="Proteomes" id="UP001307889"/>
    </source>
</evidence>
<reference evidence="2 3" key="1">
    <citation type="submission" date="2023-09" db="EMBL/GenBank/DDBJ databases">
        <title>Nesidiocoris tenuis whole genome shotgun sequence.</title>
        <authorList>
            <person name="Shibata T."/>
            <person name="Shimoda M."/>
            <person name="Kobayashi T."/>
            <person name="Uehara T."/>
        </authorList>
    </citation>
    <scope>NUCLEOTIDE SEQUENCE [LARGE SCALE GENOMIC DNA]</scope>
    <source>
        <strain evidence="2 3">Japan</strain>
    </source>
</reference>
<protein>
    <submittedName>
        <fullName evidence="2">Uncharacterized protein</fullName>
    </submittedName>
</protein>
<accession>A0ABN7BA74</accession>
<feature type="signal peptide" evidence="1">
    <location>
        <begin position="1"/>
        <end position="25"/>
    </location>
</feature>
<gene>
    <name evidence="2" type="ORF">NTJ_13985</name>
</gene>
<keyword evidence="1" id="KW-0732">Signal</keyword>
<feature type="chain" id="PRO_5046451511" evidence="1">
    <location>
        <begin position="26"/>
        <end position="101"/>
    </location>
</feature>
<dbReference type="Proteomes" id="UP001307889">
    <property type="component" value="Chromosome 12"/>
</dbReference>
<evidence type="ECO:0000256" key="1">
    <source>
        <dbReference type="SAM" id="SignalP"/>
    </source>
</evidence>
<name>A0ABN7BA74_9HEMI</name>